<evidence type="ECO:0000256" key="1">
    <source>
        <dbReference type="SAM" id="MobiDB-lite"/>
    </source>
</evidence>
<evidence type="ECO:0000313" key="2">
    <source>
        <dbReference type="EMBL" id="QJA95305.1"/>
    </source>
</evidence>
<dbReference type="AlphaFoldDB" id="A0A6M3LRU7"/>
<protein>
    <submittedName>
        <fullName evidence="2">Uncharacterized protein</fullName>
    </submittedName>
</protein>
<sequence>MDQTTLRLYRQIKCPKCGQKLFLIVDVTNEVTRVATMEAEYLPGGCNDDDGKKRGPTDLRDDWPHARPMPA</sequence>
<proteinExistence type="predicted"/>
<accession>A0A6M3LRU7</accession>
<gene>
    <name evidence="2" type="ORF">MM415B05484_0009</name>
</gene>
<reference evidence="2" key="1">
    <citation type="submission" date="2020-03" db="EMBL/GenBank/DDBJ databases">
        <title>The deep terrestrial virosphere.</title>
        <authorList>
            <person name="Holmfeldt K."/>
            <person name="Nilsson E."/>
            <person name="Simone D."/>
            <person name="Lopez-Fernandez M."/>
            <person name="Wu X."/>
            <person name="de Brujin I."/>
            <person name="Lundin D."/>
            <person name="Andersson A."/>
            <person name="Bertilsson S."/>
            <person name="Dopson M."/>
        </authorList>
    </citation>
    <scope>NUCLEOTIDE SEQUENCE</scope>
    <source>
        <strain evidence="2">MM415B05484</strain>
    </source>
</reference>
<name>A0A6M3LRU7_9ZZZZ</name>
<feature type="region of interest" description="Disordered" evidence="1">
    <location>
        <begin position="41"/>
        <end position="71"/>
    </location>
</feature>
<dbReference type="EMBL" id="MT143303">
    <property type="protein sequence ID" value="QJA95305.1"/>
    <property type="molecule type" value="Genomic_DNA"/>
</dbReference>
<feature type="compositionally biased region" description="Basic and acidic residues" evidence="1">
    <location>
        <begin position="49"/>
        <end position="65"/>
    </location>
</feature>
<organism evidence="2">
    <name type="scientific">viral metagenome</name>
    <dbReference type="NCBI Taxonomy" id="1070528"/>
    <lineage>
        <taxon>unclassified sequences</taxon>
        <taxon>metagenomes</taxon>
        <taxon>organismal metagenomes</taxon>
    </lineage>
</organism>